<keyword evidence="1" id="KW-0472">Membrane</keyword>
<organism evidence="2 3">
    <name type="scientific">Nocardioides bruguierae</name>
    <dbReference type="NCBI Taxonomy" id="2945102"/>
    <lineage>
        <taxon>Bacteria</taxon>
        <taxon>Bacillati</taxon>
        <taxon>Actinomycetota</taxon>
        <taxon>Actinomycetes</taxon>
        <taxon>Propionibacteriales</taxon>
        <taxon>Nocardioidaceae</taxon>
        <taxon>Nocardioides</taxon>
    </lineage>
</organism>
<comment type="caution">
    <text evidence="2">The sequence shown here is derived from an EMBL/GenBank/DDBJ whole genome shotgun (WGS) entry which is preliminary data.</text>
</comment>
<dbReference type="SUPFAM" id="SSF103473">
    <property type="entry name" value="MFS general substrate transporter"/>
    <property type="match status" value="1"/>
</dbReference>
<gene>
    <name evidence="2" type="ORF">M8330_00915</name>
</gene>
<keyword evidence="1" id="KW-0812">Transmembrane</keyword>
<evidence type="ECO:0000313" key="2">
    <source>
        <dbReference type="EMBL" id="MCM0618851.1"/>
    </source>
</evidence>
<proteinExistence type="predicted"/>
<sequence length="94" mass="9772">MNKRILVLVAVVTSFGPFSMDLYLPALPELRDEMGAGAAAVQLTVTACILGLGLGQLLAGLVPESRGRKPVLLVGCPAGSSPHWPAPPRPPSRC</sequence>
<evidence type="ECO:0000313" key="3">
    <source>
        <dbReference type="Proteomes" id="UP001139485"/>
    </source>
</evidence>
<evidence type="ECO:0000256" key="1">
    <source>
        <dbReference type="SAM" id="Phobius"/>
    </source>
</evidence>
<keyword evidence="1" id="KW-1133">Transmembrane helix</keyword>
<evidence type="ECO:0008006" key="4">
    <source>
        <dbReference type="Google" id="ProtNLM"/>
    </source>
</evidence>
<dbReference type="InterPro" id="IPR036259">
    <property type="entry name" value="MFS_trans_sf"/>
</dbReference>
<feature type="transmembrane region" description="Helical" evidence="1">
    <location>
        <begin position="36"/>
        <end position="59"/>
    </location>
</feature>
<dbReference type="AlphaFoldDB" id="A0A9X2D3V2"/>
<dbReference type="Proteomes" id="UP001139485">
    <property type="component" value="Unassembled WGS sequence"/>
</dbReference>
<reference evidence="2" key="1">
    <citation type="submission" date="2022-05" db="EMBL/GenBank/DDBJ databases">
        <authorList>
            <person name="Tuo L."/>
        </authorList>
    </citation>
    <scope>NUCLEOTIDE SEQUENCE</scope>
    <source>
        <strain evidence="2">BSK12Z-4</strain>
    </source>
</reference>
<dbReference type="RefSeq" id="WP_250825809.1">
    <property type="nucleotide sequence ID" value="NZ_JAMOIL010000001.1"/>
</dbReference>
<accession>A0A9X2D3V2</accession>
<name>A0A9X2D3V2_9ACTN</name>
<dbReference type="Gene3D" id="1.20.1720.10">
    <property type="entry name" value="Multidrug resistance protein D"/>
    <property type="match status" value="1"/>
</dbReference>
<dbReference type="EMBL" id="JAMOIL010000001">
    <property type="protein sequence ID" value="MCM0618851.1"/>
    <property type="molecule type" value="Genomic_DNA"/>
</dbReference>
<protein>
    <recommendedName>
        <fullName evidence="4">MFS transporter</fullName>
    </recommendedName>
</protein>
<keyword evidence="3" id="KW-1185">Reference proteome</keyword>